<dbReference type="InterPro" id="IPR053861">
    <property type="entry name" value="Phage_Mu_Gp45_N"/>
</dbReference>
<accession>A0A645E596</accession>
<feature type="domain" description="Bacteriophage Mu Gp45 N-terminal" evidence="1">
    <location>
        <begin position="24"/>
        <end position="91"/>
    </location>
</feature>
<proteinExistence type="predicted"/>
<organism evidence="2">
    <name type="scientific">bioreactor metagenome</name>
    <dbReference type="NCBI Taxonomy" id="1076179"/>
    <lineage>
        <taxon>unclassified sequences</taxon>
        <taxon>metagenomes</taxon>
        <taxon>ecological metagenomes</taxon>
    </lineage>
</organism>
<dbReference type="PIRSF" id="PIRSF012337">
    <property type="entry name" value="gp45"/>
    <property type="match status" value="1"/>
</dbReference>
<sequence>MDLIKAVKKLTKPVADRAALAIARAILRVIDDSLPIQAVQIDLLSGETRDKVERLQEYGFTSVPLPGCRGIALFVGGDRSHGAVIATEDNRYRKKDLEGGEVAIYTDEGDYIYFKRGRIIEITAANGIAVNAPTVTVASGDVVASGISLVNHVHPGCQGGSTGAPM</sequence>
<dbReference type="InterPro" id="IPR014462">
    <property type="entry name" value="Phage_Mu_Gp45"/>
</dbReference>
<dbReference type="NCBIfam" id="TIGR01644">
    <property type="entry name" value="phage_P2_V"/>
    <property type="match status" value="1"/>
</dbReference>
<evidence type="ECO:0000313" key="2">
    <source>
        <dbReference type="EMBL" id="MPM95983.1"/>
    </source>
</evidence>
<dbReference type="EMBL" id="VSSQ01042407">
    <property type="protein sequence ID" value="MPM95983.1"/>
    <property type="molecule type" value="Genomic_DNA"/>
</dbReference>
<dbReference type="InterPro" id="IPR013046">
    <property type="entry name" value="GpV/Gp45"/>
</dbReference>
<protein>
    <recommendedName>
        <fullName evidence="1">Bacteriophage Mu Gp45 N-terminal domain-containing protein</fullName>
    </recommendedName>
</protein>
<name>A0A645E596_9ZZZZ</name>
<dbReference type="Pfam" id="PF06890">
    <property type="entry name" value="Phage_Mu_Gp45"/>
    <property type="match status" value="1"/>
</dbReference>
<evidence type="ECO:0000259" key="1">
    <source>
        <dbReference type="Pfam" id="PF06890"/>
    </source>
</evidence>
<reference evidence="2" key="1">
    <citation type="submission" date="2019-08" db="EMBL/GenBank/DDBJ databases">
        <authorList>
            <person name="Kucharzyk K."/>
            <person name="Murdoch R.W."/>
            <person name="Higgins S."/>
            <person name="Loffler F."/>
        </authorList>
    </citation>
    <scope>NUCLEOTIDE SEQUENCE</scope>
</reference>
<gene>
    <name evidence="2" type="ORF">SDC9_143139</name>
</gene>
<comment type="caution">
    <text evidence="2">The sequence shown here is derived from an EMBL/GenBank/DDBJ whole genome shotgun (WGS) entry which is preliminary data.</text>
</comment>
<dbReference type="AlphaFoldDB" id="A0A645E596"/>